<protein>
    <submittedName>
        <fullName evidence="1">Uncharacterized protein</fullName>
    </submittedName>
</protein>
<gene>
    <name evidence="1" type="ORF">HOLleu_41093</name>
</gene>
<reference evidence="1" key="1">
    <citation type="submission" date="2021-10" db="EMBL/GenBank/DDBJ databases">
        <title>Tropical sea cucumber genome reveals ecological adaptation and Cuvierian tubules defense mechanism.</title>
        <authorList>
            <person name="Chen T."/>
        </authorList>
    </citation>
    <scope>NUCLEOTIDE SEQUENCE</scope>
    <source>
        <strain evidence="1">Nanhai2018</strain>
        <tissue evidence="1">Muscle</tissue>
    </source>
</reference>
<proteinExistence type="predicted"/>
<dbReference type="Proteomes" id="UP001152320">
    <property type="component" value="Chromosome 23"/>
</dbReference>
<accession>A0A9Q0YB50</accession>
<comment type="caution">
    <text evidence="1">The sequence shown here is derived from an EMBL/GenBank/DDBJ whole genome shotgun (WGS) entry which is preliminary data.</text>
</comment>
<evidence type="ECO:0000313" key="2">
    <source>
        <dbReference type="Proteomes" id="UP001152320"/>
    </source>
</evidence>
<keyword evidence="2" id="KW-1185">Reference proteome</keyword>
<evidence type="ECO:0000313" key="1">
    <source>
        <dbReference type="EMBL" id="KAJ8019478.1"/>
    </source>
</evidence>
<name>A0A9Q0YB50_HOLLE</name>
<dbReference type="AlphaFoldDB" id="A0A9Q0YB50"/>
<sequence>MTSLSLCFLKIKDPCEHTCLTSITLILIHSINKRMLHGNETCRVTRRAIIGHSNCLCKHLLKAFKLSVS</sequence>
<dbReference type="EMBL" id="JAIZAY010000023">
    <property type="protein sequence ID" value="KAJ8019478.1"/>
    <property type="molecule type" value="Genomic_DNA"/>
</dbReference>
<organism evidence="1 2">
    <name type="scientific">Holothuria leucospilota</name>
    <name type="common">Black long sea cucumber</name>
    <name type="synonym">Mertensiothuria leucospilota</name>
    <dbReference type="NCBI Taxonomy" id="206669"/>
    <lineage>
        <taxon>Eukaryota</taxon>
        <taxon>Metazoa</taxon>
        <taxon>Echinodermata</taxon>
        <taxon>Eleutherozoa</taxon>
        <taxon>Echinozoa</taxon>
        <taxon>Holothuroidea</taxon>
        <taxon>Aspidochirotacea</taxon>
        <taxon>Aspidochirotida</taxon>
        <taxon>Holothuriidae</taxon>
        <taxon>Holothuria</taxon>
    </lineage>
</organism>